<dbReference type="InterPro" id="IPR036465">
    <property type="entry name" value="vWFA_dom_sf"/>
</dbReference>
<comment type="subcellular location">
    <subcellularLocation>
        <location evidence="2">Cytoplasm</location>
    </subcellularLocation>
    <subcellularLocation>
        <location evidence="3">Endoplasmic reticulum membrane</location>
    </subcellularLocation>
    <subcellularLocation>
        <location evidence="1">Golgi apparatus membrane</location>
    </subcellularLocation>
</comment>
<dbReference type="Proteomes" id="UP001491310">
    <property type="component" value="Unassembled WGS sequence"/>
</dbReference>
<dbReference type="InterPro" id="IPR036180">
    <property type="entry name" value="Gelsolin-like_dom_sf"/>
</dbReference>
<evidence type="ECO:0000256" key="10">
    <source>
        <dbReference type="ARBA" id="ARBA00023034"/>
    </source>
</evidence>
<feature type="domain" description="Sec23/Sec24 trunk" evidence="15">
    <location>
        <begin position="382"/>
        <end position="625"/>
    </location>
</feature>
<protein>
    <recommendedName>
        <fullName evidence="20">Beta-sandwich domain of Sec23/24</fullName>
    </recommendedName>
</protein>
<evidence type="ECO:0000259" key="14">
    <source>
        <dbReference type="Pfam" id="PF04810"/>
    </source>
</evidence>
<evidence type="ECO:0000256" key="12">
    <source>
        <dbReference type="SAM" id="MobiDB-lite"/>
    </source>
</evidence>
<keyword evidence="7" id="KW-0256">Endoplasmic reticulum</keyword>
<evidence type="ECO:0000256" key="7">
    <source>
        <dbReference type="ARBA" id="ARBA00022824"/>
    </source>
</evidence>
<feature type="compositionally biased region" description="Pro residues" evidence="12">
    <location>
        <begin position="145"/>
        <end position="170"/>
    </location>
</feature>
<dbReference type="SUPFAM" id="SSF81995">
    <property type="entry name" value="beta-sandwich domain of Sec23/24"/>
    <property type="match status" value="1"/>
</dbReference>
<dbReference type="InterPro" id="IPR007123">
    <property type="entry name" value="Gelsolin-like_dom"/>
</dbReference>
<feature type="compositionally biased region" description="Pro residues" evidence="12">
    <location>
        <begin position="126"/>
        <end position="135"/>
    </location>
</feature>
<comment type="caution">
    <text evidence="18">The sequence shown here is derived from an EMBL/GenBank/DDBJ whole genome shotgun (WGS) entry which is preliminary data.</text>
</comment>
<gene>
    <name evidence="18" type="ORF">WJX75_007008</name>
</gene>
<dbReference type="InterPro" id="IPR050550">
    <property type="entry name" value="SEC23_SEC24_subfamily"/>
</dbReference>
<dbReference type="Gene3D" id="2.60.40.1670">
    <property type="entry name" value="beta-sandwich domain of Sec23/24"/>
    <property type="match status" value="1"/>
</dbReference>
<evidence type="ECO:0000259" key="13">
    <source>
        <dbReference type="Pfam" id="PF00626"/>
    </source>
</evidence>
<evidence type="ECO:0000259" key="17">
    <source>
        <dbReference type="Pfam" id="PF08033"/>
    </source>
</evidence>
<feature type="compositionally biased region" description="Pro residues" evidence="12">
    <location>
        <begin position="1"/>
        <end position="12"/>
    </location>
</feature>
<dbReference type="SUPFAM" id="SSF82754">
    <property type="entry name" value="C-terminal, gelsolin-like domain of Sec23/24"/>
    <property type="match status" value="1"/>
</dbReference>
<name>A0ABR2YNL3_9CHLO</name>
<evidence type="ECO:0000259" key="15">
    <source>
        <dbReference type="Pfam" id="PF04811"/>
    </source>
</evidence>
<dbReference type="SUPFAM" id="SSF82919">
    <property type="entry name" value="Zn-finger domain of Sec23/24"/>
    <property type="match status" value="1"/>
</dbReference>
<evidence type="ECO:0000256" key="2">
    <source>
        <dbReference type="ARBA" id="ARBA00004496"/>
    </source>
</evidence>
<evidence type="ECO:0000256" key="3">
    <source>
        <dbReference type="ARBA" id="ARBA00004586"/>
    </source>
</evidence>
<feature type="domain" description="Zinc finger Sec23/Sec24-type" evidence="14">
    <location>
        <begin position="307"/>
        <end position="345"/>
    </location>
</feature>
<proteinExistence type="inferred from homology"/>
<dbReference type="InterPro" id="IPR012990">
    <property type="entry name" value="Beta-sandwich_Sec23_24"/>
</dbReference>
<dbReference type="SUPFAM" id="SSF53300">
    <property type="entry name" value="vWA-like"/>
    <property type="match status" value="1"/>
</dbReference>
<evidence type="ECO:0000256" key="4">
    <source>
        <dbReference type="ARBA" id="ARBA00008334"/>
    </source>
</evidence>
<dbReference type="Pfam" id="PF08033">
    <property type="entry name" value="Sec23_BS"/>
    <property type="match status" value="1"/>
</dbReference>
<evidence type="ECO:0000256" key="6">
    <source>
        <dbReference type="ARBA" id="ARBA00022490"/>
    </source>
</evidence>
<dbReference type="InterPro" id="IPR041742">
    <property type="entry name" value="Sec24-like_trunk_dom"/>
</dbReference>
<feature type="domain" description="Gelsolin-like" evidence="13">
    <location>
        <begin position="860"/>
        <end position="909"/>
    </location>
</feature>
<dbReference type="EMBL" id="JALJOT010000008">
    <property type="protein sequence ID" value="KAK9908380.1"/>
    <property type="molecule type" value="Genomic_DNA"/>
</dbReference>
<evidence type="ECO:0000256" key="1">
    <source>
        <dbReference type="ARBA" id="ARBA00004394"/>
    </source>
</evidence>
<evidence type="ECO:0000259" key="16">
    <source>
        <dbReference type="Pfam" id="PF04815"/>
    </source>
</evidence>
<keyword evidence="5" id="KW-0813">Transport</keyword>
<organism evidence="18 19">
    <name type="scientific">Coccomyxa subellipsoidea</name>
    <dbReference type="NCBI Taxonomy" id="248742"/>
    <lineage>
        <taxon>Eukaryota</taxon>
        <taxon>Viridiplantae</taxon>
        <taxon>Chlorophyta</taxon>
        <taxon>core chlorophytes</taxon>
        <taxon>Trebouxiophyceae</taxon>
        <taxon>Trebouxiophyceae incertae sedis</taxon>
        <taxon>Coccomyxaceae</taxon>
        <taxon>Coccomyxa</taxon>
    </lineage>
</organism>
<dbReference type="InterPro" id="IPR036174">
    <property type="entry name" value="Znf_Sec23_Sec24_sf"/>
</dbReference>
<keyword evidence="10" id="KW-0333">Golgi apparatus</keyword>
<sequence>MSGNPAGPPGYRPPAFQGPPGYGPPGGQSGPPAGAPGGYGQPAYASSNAGPYQSAPGQQQGFVRPGGAIPGGARSAGPPGVSASMQQPGALGMRPPGQMPGMRPPGPPMGNGAPGPTSNGVARPPSMRPPFPGAAPPGQQQGGPPGGPRPMMPPGGPRGPPGSGPPPLQRAPPSFGAGSGEAPGTPGPQAAYNTIAPPGYSPATHSSVLDQFDSLTLGPSGPGQQQDPMQSPAYYPRPTGEEAAAARAPLPLAHPGNCEPRFMRPTVNAVPAQQAMRARFQLPTGLIVHPMAEPQDLPVIGLDAGGIVRCRRCRTYINPFVTWTDGGRRFQCNVCGMFTDVPMDYFCALDQNGQRHDIGNHPELTQGSVEYLAPQEYMVRPPMPPRFFFVIDVSTQAVQSGSLLVVCQAIKDSLDSLPGSSRTQIGFLTFDSSLHFYNLKSSLSQPQMLVVAEIEEPFLPLPDDLVVNLHESRAVVEALLDSLPQMFAHNMVVESAMGPALQAAFLAMQDFGGKMLLFQSAVPSLGLGKIKNRDNAALWGTDSEHKLRNPDDQFYKKFAAECSRVQIAVDVFVLGAASQQGMPAVYMDMASLATLPKYTCGQLYSLPAFSAKRDGAKLAHDVRHNLSRPTAWEAVMRIRCSKGLRISSFHGHFFIRSSDLLALPQVDPDKAFAVQISHDESVVAGPVAYVQCALLYTSSSGERRIRVHTMAMPVVAEVQDLFRAVDGGATLALLAKLAMEKACASKLDETRNAIQTKLVLALREYRLLHASASRGTTLPHNKLIFPPSLRYLPVWILGLLKTPALRGSMRDVSNDERAAFSFDISSASVDQLLTWVYPSLYPVHDPSGDWGKPDAQGRISRPLPVPMTMEAVNSSGAYLLDSGRIFVLWLGSNIGPTFMSQVFEVDASRGQPDGFSLQVEPPRASELSRRICALLADLRRGRSNYCGCFVVRQGTQPEAHVLPWFVEDRTQISQSYQEFASNLQKAVMAKS</sequence>
<evidence type="ECO:0000313" key="19">
    <source>
        <dbReference type="Proteomes" id="UP001491310"/>
    </source>
</evidence>
<dbReference type="Gene3D" id="3.40.20.10">
    <property type="entry name" value="Severin"/>
    <property type="match status" value="1"/>
</dbReference>
<feature type="compositionally biased region" description="Low complexity" evidence="12">
    <location>
        <begin position="92"/>
        <end position="101"/>
    </location>
</feature>
<feature type="region of interest" description="Disordered" evidence="12">
    <location>
        <begin position="1"/>
        <end position="242"/>
    </location>
</feature>
<evidence type="ECO:0000313" key="18">
    <source>
        <dbReference type="EMBL" id="KAK9908380.1"/>
    </source>
</evidence>
<evidence type="ECO:0000256" key="9">
    <source>
        <dbReference type="ARBA" id="ARBA00022927"/>
    </source>
</evidence>
<dbReference type="Gene3D" id="2.30.30.380">
    <property type="entry name" value="Zn-finger domain of Sec23/24"/>
    <property type="match status" value="1"/>
</dbReference>
<comment type="similarity">
    <text evidence="4">Belongs to the SEC23/SEC24 family. SEC24 subfamily.</text>
</comment>
<dbReference type="InterPro" id="IPR036175">
    <property type="entry name" value="Sec23/24_helical_dom_sf"/>
</dbReference>
<feature type="domain" description="Sec23/Sec24 helical" evidence="16">
    <location>
        <begin position="727"/>
        <end position="833"/>
    </location>
</feature>
<dbReference type="Pfam" id="PF04815">
    <property type="entry name" value="Sec23_helical"/>
    <property type="match status" value="1"/>
</dbReference>
<feature type="compositionally biased region" description="Gly residues" evidence="12">
    <location>
        <begin position="24"/>
        <end position="40"/>
    </location>
</feature>
<evidence type="ECO:0008006" key="20">
    <source>
        <dbReference type="Google" id="ProtNLM"/>
    </source>
</evidence>
<dbReference type="PANTHER" id="PTHR13803:SF39">
    <property type="entry name" value="SECRETORY 24AB, ISOFORM A"/>
    <property type="match status" value="1"/>
</dbReference>
<dbReference type="Pfam" id="PF00626">
    <property type="entry name" value="Gelsolin"/>
    <property type="match status" value="1"/>
</dbReference>
<keyword evidence="19" id="KW-1185">Reference proteome</keyword>
<evidence type="ECO:0000256" key="11">
    <source>
        <dbReference type="ARBA" id="ARBA00023136"/>
    </source>
</evidence>
<feature type="compositionally biased region" description="Polar residues" evidence="12">
    <location>
        <begin position="46"/>
        <end position="61"/>
    </location>
</feature>
<evidence type="ECO:0000256" key="8">
    <source>
        <dbReference type="ARBA" id="ARBA00022892"/>
    </source>
</evidence>
<dbReference type="InterPro" id="IPR029006">
    <property type="entry name" value="ADF-H/Gelsolin-like_dom_sf"/>
</dbReference>
<dbReference type="InterPro" id="IPR006896">
    <property type="entry name" value="Sec23/24_trunk_dom"/>
</dbReference>
<keyword evidence="9" id="KW-0653">Protein transport</keyword>
<dbReference type="InterPro" id="IPR006900">
    <property type="entry name" value="Sec23/24_helical_dom"/>
</dbReference>
<dbReference type="InterPro" id="IPR006895">
    <property type="entry name" value="Znf_Sec23_Sec24"/>
</dbReference>
<dbReference type="CDD" id="cd01479">
    <property type="entry name" value="Sec24-like"/>
    <property type="match status" value="1"/>
</dbReference>
<dbReference type="Pfam" id="PF04810">
    <property type="entry name" value="zf-Sec23_Sec24"/>
    <property type="match status" value="1"/>
</dbReference>
<dbReference type="Pfam" id="PF04811">
    <property type="entry name" value="Sec23_trunk"/>
    <property type="match status" value="1"/>
</dbReference>
<dbReference type="Gene3D" id="3.40.50.410">
    <property type="entry name" value="von Willebrand factor, type A domain"/>
    <property type="match status" value="1"/>
</dbReference>
<accession>A0ABR2YNL3</accession>
<dbReference type="PANTHER" id="PTHR13803">
    <property type="entry name" value="SEC24-RELATED PROTEIN"/>
    <property type="match status" value="1"/>
</dbReference>
<keyword evidence="11" id="KW-0472">Membrane</keyword>
<evidence type="ECO:0000256" key="5">
    <source>
        <dbReference type="ARBA" id="ARBA00022448"/>
    </source>
</evidence>
<dbReference type="Gene3D" id="1.20.120.730">
    <property type="entry name" value="Sec23/Sec24 helical domain"/>
    <property type="match status" value="1"/>
</dbReference>
<reference evidence="18 19" key="1">
    <citation type="journal article" date="2024" name="Nat. Commun.">
        <title>Phylogenomics reveals the evolutionary origins of lichenization in chlorophyte algae.</title>
        <authorList>
            <person name="Puginier C."/>
            <person name="Libourel C."/>
            <person name="Otte J."/>
            <person name="Skaloud P."/>
            <person name="Haon M."/>
            <person name="Grisel S."/>
            <person name="Petersen M."/>
            <person name="Berrin J.G."/>
            <person name="Delaux P.M."/>
            <person name="Dal Grande F."/>
            <person name="Keller J."/>
        </authorList>
    </citation>
    <scope>NUCLEOTIDE SEQUENCE [LARGE SCALE GENOMIC DNA]</scope>
    <source>
        <strain evidence="18 19">SAG 216-7</strain>
    </source>
</reference>
<feature type="domain" description="Sec23/Sec24 beta-sandwich" evidence="17">
    <location>
        <begin position="631"/>
        <end position="715"/>
    </location>
</feature>
<keyword evidence="8" id="KW-0931">ER-Golgi transport</keyword>
<keyword evidence="6" id="KW-0963">Cytoplasm</keyword>
<dbReference type="SUPFAM" id="SSF81811">
    <property type="entry name" value="Helical domain of Sec23/24"/>
    <property type="match status" value="1"/>
</dbReference>